<proteinExistence type="predicted"/>
<dbReference type="EMBL" id="RJVI01000002">
    <property type="protein sequence ID" value="ROR32164.1"/>
    <property type="molecule type" value="Genomic_DNA"/>
</dbReference>
<keyword evidence="3" id="KW-1185">Reference proteome</keyword>
<reference evidence="2 3" key="1">
    <citation type="submission" date="2018-11" db="EMBL/GenBank/DDBJ databases">
        <title>Genomic Encyclopedia of Type Strains, Phase IV (KMG-IV): sequencing the most valuable type-strain genomes for metagenomic binning, comparative biology and taxonomic classification.</title>
        <authorList>
            <person name="Goeker M."/>
        </authorList>
    </citation>
    <scope>NUCLEOTIDE SEQUENCE [LARGE SCALE GENOMIC DNA]</scope>
    <source>
        <strain evidence="2 3">DSM 100275</strain>
    </source>
</reference>
<dbReference type="AlphaFoldDB" id="A0A3N1XZY7"/>
<evidence type="ECO:0000313" key="2">
    <source>
        <dbReference type="EMBL" id="ROR32164.1"/>
    </source>
</evidence>
<dbReference type="InterPro" id="IPR035903">
    <property type="entry name" value="HesB-like_dom_sf"/>
</dbReference>
<dbReference type="OrthoDB" id="9795497at2"/>
<dbReference type="InterPro" id="IPR000361">
    <property type="entry name" value="ATAP_core_dom"/>
</dbReference>
<gene>
    <name evidence="2" type="ORF">EDC57_1355</name>
</gene>
<dbReference type="RefSeq" id="WP_123401135.1">
    <property type="nucleotide sequence ID" value="NZ_RJVI01000002.1"/>
</dbReference>
<feature type="domain" description="Core" evidence="1">
    <location>
        <begin position="2"/>
        <end position="79"/>
    </location>
</feature>
<organism evidence="2 3">
    <name type="scientific">Inmirania thermothiophila</name>
    <dbReference type="NCBI Taxonomy" id="1750597"/>
    <lineage>
        <taxon>Bacteria</taxon>
        <taxon>Pseudomonadati</taxon>
        <taxon>Pseudomonadota</taxon>
        <taxon>Gammaproteobacteria</taxon>
        <taxon>Chromatiales</taxon>
        <taxon>Ectothiorhodospiraceae</taxon>
        <taxon>Inmirania</taxon>
    </lineage>
</organism>
<evidence type="ECO:0000313" key="3">
    <source>
        <dbReference type="Proteomes" id="UP000276634"/>
    </source>
</evidence>
<dbReference type="Pfam" id="PF01521">
    <property type="entry name" value="Fe-S_biosyn"/>
    <property type="match status" value="1"/>
</dbReference>
<dbReference type="Proteomes" id="UP000276634">
    <property type="component" value="Unassembled WGS sequence"/>
</dbReference>
<dbReference type="Gene3D" id="2.60.300.12">
    <property type="entry name" value="HesB-like domain"/>
    <property type="match status" value="1"/>
</dbReference>
<accession>A0A3N1XZY7</accession>
<protein>
    <submittedName>
        <fullName evidence="2">Iron-sulfur cluster assembly protein</fullName>
    </submittedName>
</protein>
<dbReference type="SUPFAM" id="SSF89360">
    <property type="entry name" value="HesB-like domain"/>
    <property type="match status" value="1"/>
</dbReference>
<comment type="caution">
    <text evidence="2">The sequence shown here is derived from an EMBL/GenBank/DDBJ whole genome shotgun (WGS) entry which is preliminary data.</text>
</comment>
<evidence type="ECO:0000259" key="1">
    <source>
        <dbReference type="Pfam" id="PF01521"/>
    </source>
</evidence>
<sequence length="103" mass="11627">MIQLTERAAAQIRSEADRQGLPAVLRLAVKVGPQGLMDYAIGFDEPRETDHLIELHGVTVLVTRDTEDIVEGMVIDYVEYAPGEHRFIFYNPNDPRHEPPAED</sequence>
<name>A0A3N1XZY7_9GAMM</name>